<evidence type="ECO:0000256" key="8">
    <source>
        <dbReference type="ARBA" id="ARBA00023163"/>
    </source>
</evidence>
<keyword evidence="5" id="KW-0678">Repressor</keyword>
<proteinExistence type="inferred from homology"/>
<comment type="function">
    <text evidence="10">Component of the SRB8-11 complex. The SRB8-11 complex is a regulatory module of the Mediator complex which is itself involved in regulation of basal and activated RNA polymerase II-dependent transcription. The SRB8-11 complex may be involved in the transcriptional repression of a subset of genes regulated by Mediator. It may inhibit the association of the Mediator complex with RNA polymerase II to form the holoenzyme complex.</text>
</comment>
<dbReference type="PANTHER" id="PTHR46567">
    <property type="entry name" value="MEDIATOR OF RNA POLYMERASE II TRANSCRIPTION SUBUNIT 12"/>
    <property type="match status" value="1"/>
</dbReference>
<comment type="subunit">
    <text evidence="3">Component of the SRB8-11 complex, which itself associates with the Mediator complex.</text>
</comment>
<dbReference type="GO" id="GO:0016592">
    <property type="term" value="C:mediator complex"/>
    <property type="evidence" value="ECO:0007669"/>
    <property type="project" value="InterPro"/>
</dbReference>
<dbReference type="EMBL" id="CAJPDS010000007">
    <property type="protein sequence ID" value="CAF9909380.1"/>
    <property type="molecule type" value="Genomic_DNA"/>
</dbReference>
<comment type="subcellular location">
    <subcellularLocation>
        <location evidence="1">Nucleus</location>
    </subcellularLocation>
</comment>
<dbReference type="SMART" id="SM01281">
    <property type="entry name" value="Med12"/>
    <property type="match status" value="1"/>
</dbReference>
<evidence type="ECO:0000256" key="6">
    <source>
        <dbReference type="ARBA" id="ARBA00023015"/>
    </source>
</evidence>
<keyword evidence="9" id="KW-0539">Nucleus</keyword>
<name>A0A8H3IAS0_9LECA</name>
<evidence type="ECO:0000313" key="14">
    <source>
        <dbReference type="EMBL" id="CAF9909380.1"/>
    </source>
</evidence>
<dbReference type="GO" id="GO:0006357">
    <property type="term" value="P:regulation of transcription by RNA polymerase II"/>
    <property type="evidence" value="ECO:0007669"/>
    <property type="project" value="InterPro"/>
</dbReference>
<organism evidence="14 15">
    <name type="scientific">Heterodermia speciosa</name>
    <dbReference type="NCBI Taxonomy" id="116794"/>
    <lineage>
        <taxon>Eukaryota</taxon>
        <taxon>Fungi</taxon>
        <taxon>Dikarya</taxon>
        <taxon>Ascomycota</taxon>
        <taxon>Pezizomycotina</taxon>
        <taxon>Lecanoromycetes</taxon>
        <taxon>OSLEUM clade</taxon>
        <taxon>Lecanoromycetidae</taxon>
        <taxon>Caliciales</taxon>
        <taxon>Physciaceae</taxon>
        <taxon>Heterodermia</taxon>
    </lineage>
</organism>
<evidence type="ECO:0000256" key="2">
    <source>
        <dbReference type="ARBA" id="ARBA00010289"/>
    </source>
</evidence>
<comment type="caution">
    <text evidence="14">The sequence shown here is derived from an EMBL/GenBank/DDBJ whole genome shotgun (WGS) entry which is preliminary data.</text>
</comment>
<dbReference type="InterPro" id="IPR016024">
    <property type="entry name" value="ARM-type_fold"/>
</dbReference>
<reference evidence="14" key="1">
    <citation type="submission" date="2021-03" db="EMBL/GenBank/DDBJ databases">
        <authorList>
            <person name="Tagirdzhanova G."/>
        </authorList>
    </citation>
    <scope>NUCLEOTIDE SEQUENCE</scope>
</reference>
<dbReference type="InterPro" id="IPR019035">
    <property type="entry name" value="Mediator_Med12"/>
</dbReference>
<feature type="domain" description="Mediator complex subunit Med12" evidence="13">
    <location>
        <begin position="249"/>
        <end position="312"/>
    </location>
</feature>
<keyword evidence="7" id="KW-0010">Activator</keyword>
<evidence type="ECO:0000256" key="11">
    <source>
        <dbReference type="ARBA" id="ARBA00032010"/>
    </source>
</evidence>
<dbReference type="OrthoDB" id="20828at2759"/>
<evidence type="ECO:0000313" key="15">
    <source>
        <dbReference type="Proteomes" id="UP000664521"/>
    </source>
</evidence>
<evidence type="ECO:0000256" key="1">
    <source>
        <dbReference type="ARBA" id="ARBA00004123"/>
    </source>
</evidence>
<evidence type="ECO:0000256" key="7">
    <source>
        <dbReference type="ARBA" id="ARBA00023159"/>
    </source>
</evidence>
<feature type="region of interest" description="Disordered" evidence="12">
    <location>
        <begin position="48"/>
        <end position="72"/>
    </location>
</feature>
<evidence type="ECO:0000256" key="10">
    <source>
        <dbReference type="ARBA" id="ARBA00025661"/>
    </source>
</evidence>
<dbReference type="Pfam" id="PF09497">
    <property type="entry name" value="Med12"/>
    <property type="match status" value="1"/>
</dbReference>
<evidence type="ECO:0000256" key="5">
    <source>
        <dbReference type="ARBA" id="ARBA00022491"/>
    </source>
</evidence>
<keyword evidence="6" id="KW-0805">Transcription regulation</keyword>
<protein>
    <recommendedName>
        <fullName evidence="4">Mediator of RNA polymerase II transcription subunit 12</fullName>
    </recommendedName>
    <alternativeName>
        <fullName evidence="11">Mediator complex subunit 12</fullName>
    </alternativeName>
</protein>
<evidence type="ECO:0000256" key="9">
    <source>
        <dbReference type="ARBA" id="ARBA00023242"/>
    </source>
</evidence>
<evidence type="ECO:0000259" key="13">
    <source>
        <dbReference type="SMART" id="SM01281"/>
    </source>
</evidence>
<dbReference type="Pfam" id="PF25326">
    <property type="entry name" value="ARM_SRB8"/>
    <property type="match status" value="1"/>
</dbReference>
<sequence length="1467" mass="163634">MTSDSVGSQSLRVANPAHFRPINPSTVPFRHHPLQSLNRELWNLNSHSTGIDRTSASASKRRRTGHGKTSARAGLTSDFVVPANLYAREEPKGWRPKSRFNSAKPAGSDSPPRCDDLELTKCGPQNFPQRPGRSLSRISDTQKNYIALENVQTKPYVARPPVSAPHFRNGGPADFHPWTGHHAEDVLNESTTKNGLYDKSPAIQNESATARTAIWSSLTHKSGVQILSSLLVSALDQRQVHGTITANCTFKPPPRVTLTDTKREAWLRDLANPEIPLRRLSRTIPHGIRGKILLDHCLAKVIPTSRAVWLAKCVGANEIRAFKRKGAGGAFAVGGEAKWIKDWTANVEQFIEMIVNRCENAEWKVQMNYGLRLASHLASENLLDHGHYLNWVMSSVENSTLDSLSIWILMGQTHCQDLLRRRQHGRRLVEVLLEQLRKATELDESEFAGILRQLIDMVKSLILTSPACFISPQMWANYEPLLRRSLDSTTESLCDSLNQISRRNKEIRGQASLPAATPKQRVIKLLDMVFDDVDIATLADACQCLMPDTNSLVTTFLQWGSSVYRTGMARIYLSIRLLRGLPINMGGLDTPITAFLANREEHIGLSRPSLFRILAELFRSKHLNVGRYLQWLMARGGTNVASLPNQRGSCDTRLLFELPICDLSSQVSNLRSILLSKFGATVEDEQKTIHAVQTLIAEETPDFFPVPRASHGSAHRQFDLTQLSIAVKSTVARWVRQNVASRFSPKHSESVGQQEIVSGRLTLLVMTLDQFKIIRRILENLEDFAVLADVLKMTTESQDTSILTFACDTVNFHISIFAAIGALHDLFSSLIQQHKDISESTQRDQQLVESLIDLGKRIPTAAEEVRHLKARMQIYRQRAAAVACSPISDHMTEALQSAEHNFFDELDQVLVSGTSMDKQHLTQLFGKIVKRLEHSHGESDLPEFLLPELLARLRPFDPSTFEILMVSWFSGVLRSSMPHEIPKILPSFIFSGCIMLDKVLNTAQNALSDTTIADRHTRIAMDILELLDISSKQHQCLSTASKSYRLRMQYIRILRRSPTLVVPFLLSTVEAYSTISAELRDRAYALISSDGVQDIVKTLVVSDPRALQNLGISTGATALLDKLIFPGDPRQTLVEEHEFQLPQLLGLVNHYNMPLCRLKLKVLLSTEATSPDYAATRFCNIISSNARYVSSDLWPELVSELPPGLGDYVRRCLEREILSRISWGSDASIGNSTVLIDRMLAVVGAIGIENSGHTSFPLISQIADKFSHALSSCRPVARTPPAPSNESSSDGRCISKGVLSNLDVLLRLLNLHQMTVQLPNFPQSILIQLALSLSVLLILDPFQTAKAIPNSRIYDTLLVLSDALSDESRNSCIRNLQEYKIRDSRIRFIFGYSEPTDGEWLQLVANSPVKAETIVADLVRTSATQTTETLQPYQIRSWEMMQDATPVVGVNDTSLSLTLFGARKSVF</sequence>
<evidence type="ECO:0000256" key="12">
    <source>
        <dbReference type="SAM" id="MobiDB-lite"/>
    </source>
</evidence>
<comment type="similarity">
    <text evidence="2">Belongs to the Mediator complex subunit 12 family.</text>
</comment>
<evidence type="ECO:0000256" key="3">
    <source>
        <dbReference type="ARBA" id="ARBA00011629"/>
    </source>
</evidence>
<evidence type="ECO:0000256" key="4">
    <source>
        <dbReference type="ARBA" id="ARBA00019622"/>
    </source>
</evidence>
<feature type="region of interest" description="Disordered" evidence="12">
    <location>
        <begin position="91"/>
        <end position="115"/>
    </location>
</feature>
<dbReference type="GO" id="GO:0003712">
    <property type="term" value="F:transcription coregulator activity"/>
    <property type="evidence" value="ECO:0007669"/>
    <property type="project" value="InterPro"/>
</dbReference>
<gene>
    <name evidence="14" type="primary">SRB8_2</name>
    <name evidence="14" type="ORF">HETSPECPRED_008968</name>
</gene>
<keyword evidence="8" id="KW-0804">Transcription</keyword>
<accession>A0A8H3IAS0</accession>
<dbReference type="Proteomes" id="UP000664521">
    <property type="component" value="Unassembled WGS sequence"/>
</dbReference>
<dbReference type="InterPro" id="IPR057344">
    <property type="entry name" value="ARM_SRB8"/>
</dbReference>
<dbReference type="PANTHER" id="PTHR46567:SF1">
    <property type="entry name" value="MEDIATOR OF RNA POLYMERASE II TRANSCRIPTION SUBUNIT 12"/>
    <property type="match status" value="1"/>
</dbReference>
<dbReference type="SUPFAM" id="SSF48371">
    <property type="entry name" value="ARM repeat"/>
    <property type="match status" value="1"/>
</dbReference>
<keyword evidence="15" id="KW-1185">Reference proteome</keyword>